<evidence type="ECO:0000256" key="1">
    <source>
        <dbReference type="ARBA" id="ARBA00005042"/>
    </source>
</evidence>
<dbReference type="InterPro" id="IPR016270">
    <property type="entry name" value="PGS1"/>
</dbReference>
<dbReference type="EC" id="2.7.8.5" evidence="10"/>
<dbReference type="OrthoDB" id="10250191at2759"/>
<name>A0A2A9NBJ1_9AGAR</name>
<evidence type="ECO:0000256" key="7">
    <source>
        <dbReference type="ARBA" id="ARBA00023209"/>
    </source>
</evidence>
<evidence type="ECO:0000256" key="4">
    <source>
        <dbReference type="ARBA" id="ARBA00022679"/>
    </source>
</evidence>
<dbReference type="GO" id="GO:0005739">
    <property type="term" value="C:mitochondrion"/>
    <property type="evidence" value="ECO:0007669"/>
    <property type="project" value="UniProtKB-SubCell"/>
</dbReference>
<organism evidence="13 14">
    <name type="scientific">Amanita thiersii Skay4041</name>
    <dbReference type="NCBI Taxonomy" id="703135"/>
    <lineage>
        <taxon>Eukaryota</taxon>
        <taxon>Fungi</taxon>
        <taxon>Dikarya</taxon>
        <taxon>Basidiomycota</taxon>
        <taxon>Agaricomycotina</taxon>
        <taxon>Agaricomycetes</taxon>
        <taxon>Agaricomycetidae</taxon>
        <taxon>Agaricales</taxon>
        <taxon>Pluteineae</taxon>
        <taxon>Amanitaceae</taxon>
        <taxon>Amanita</taxon>
    </lineage>
</organism>
<dbReference type="SUPFAM" id="SSF56024">
    <property type="entry name" value="Phospholipase D/nuclease"/>
    <property type="match status" value="1"/>
</dbReference>
<protein>
    <recommendedName>
        <fullName evidence="10">CDP-diacylglycerol--glycerol-3-phosphate 3-phosphatidyltransferase</fullName>
        <ecNumber evidence="10">2.7.8.5</ecNumber>
    </recommendedName>
</protein>
<evidence type="ECO:0000256" key="2">
    <source>
        <dbReference type="ARBA" id="ARBA00010682"/>
    </source>
</evidence>
<comment type="similarity">
    <text evidence="2 10">Belongs to the CDP-alcohol phosphatidyltransferase class-II family.</text>
</comment>
<keyword evidence="10" id="KW-0496">Mitochondrion</keyword>
<feature type="region of interest" description="Disordered" evidence="11">
    <location>
        <begin position="495"/>
        <end position="515"/>
    </location>
</feature>
<sequence length="565" mass="63898">MLALPCLRQSSTARQFLNSLSCRRQCLATWNLHPSIQEFTSTLAKRQPGFLVRPNDIRFLSKPREFYTLLLNMIRNAQSRIFLSSLYIGSSESELISTLDAALSRNPDLKLHLQLDLNRSTRPGQSSTATILLPLLRRFPSQVHVSMFRSPALRGMAAELVPPRFNEGWGTWHAKIYGVDDDVVISGANLNKSYFTNRQDRYVHIKNQPQVAQYCLSFLETVSSFSFRLLPAGTSMPYSSQYSMTRGDYTLHWLKPDTHPHRIHKKAQSALTMFQASHHSKLSDSVMAEGRTEMAKLKPTKQPPSFSESIADPRVMLFPVIQAGQFNICEEEAALQSLFRYLSSFKPAGMSLDRPLLDLTSGYFGLYKLYLDLILKSNIDTRIVCSAPKANGFYGSNGISGRIPEGYTYLEQRFMKAVLDAGRSWVAERDGEGRGVQLSEWERDGWTYHAKGIWLSPSPQSPPILTMFGSTNLNSRSAHLDTELSFIMAIPSEQQTTGVQSTERRGLRTPSFDGSTEADASLWELRRQLQSEVQQIREHTDDWKGGKRHVRPLTKLIVHLVKGML</sequence>
<dbReference type="STRING" id="703135.A0A2A9NBJ1"/>
<comment type="function">
    <text evidence="10">Functions in the biosynthesis of the anionic phospholipids phosphatidylglycerol and cardiolipin.</text>
</comment>
<evidence type="ECO:0000256" key="11">
    <source>
        <dbReference type="SAM" id="MobiDB-lite"/>
    </source>
</evidence>
<feature type="domain" description="PLD phosphodiesterase" evidence="12">
    <location>
        <begin position="173"/>
        <end position="194"/>
    </location>
</feature>
<evidence type="ECO:0000256" key="5">
    <source>
        <dbReference type="ARBA" id="ARBA00022737"/>
    </source>
</evidence>
<dbReference type="InterPro" id="IPR001736">
    <property type="entry name" value="PLipase_D/transphosphatidylase"/>
</dbReference>
<dbReference type="GO" id="GO:0032049">
    <property type="term" value="P:cardiolipin biosynthetic process"/>
    <property type="evidence" value="ECO:0007669"/>
    <property type="project" value="InterPro"/>
</dbReference>
<gene>
    <name evidence="13" type="ORF">AMATHDRAFT_196706</name>
</gene>
<dbReference type="PANTHER" id="PTHR12586:SF1">
    <property type="entry name" value="CDP-DIACYLGLYCEROL--GLYCEROL-3-PHOSPHATE 3-PHOSPHATIDYLTRANSFERASE, MITOCHONDRIAL"/>
    <property type="match status" value="1"/>
</dbReference>
<keyword evidence="10" id="KW-0547">Nucleotide-binding</keyword>
<evidence type="ECO:0000259" key="12">
    <source>
        <dbReference type="PROSITE" id="PS50035"/>
    </source>
</evidence>
<dbReference type="AlphaFoldDB" id="A0A2A9NBJ1"/>
<evidence type="ECO:0000256" key="10">
    <source>
        <dbReference type="RuleBase" id="RU365024"/>
    </source>
</evidence>
<proteinExistence type="inferred from homology"/>
<keyword evidence="6 10" id="KW-0443">Lipid metabolism</keyword>
<dbReference type="CDD" id="cd09137">
    <property type="entry name" value="PLDc_PGS1_euk_2"/>
    <property type="match status" value="1"/>
</dbReference>
<accession>A0A2A9NBJ1</accession>
<evidence type="ECO:0000256" key="9">
    <source>
        <dbReference type="ARBA" id="ARBA00048586"/>
    </source>
</evidence>
<dbReference type="GO" id="GO:0008444">
    <property type="term" value="F:CDP-diacylglycerol-glycerol-3-phosphate 3-phosphatidyltransferase activity"/>
    <property type="evidence" value="ECO:0007669"/>
    <property type="project" value="UniProtKB-EC"/>
</dbReference>
<keyword evidence="8 10" id="KW-1208">Phospholipid metabolism</keyword>
<keyword evidence="5" id="KW-0677">Repeat</keyword>
<dbReference type="InterPro" id="IPR025202">
    <property type="entry name" value="PLD-like_dom"/>
</dbReference>
<dbReference type="PROSITE" id="PS50035">
    <property type="entry name" value="PLD"/>
    <property type="match status" value="1"/>
</dbReference>
<evidence type="ECO:0000313" key="14">
    <source>
        <dbReference type="Proteomes" id="UP000242287"/>
    </source>
</evidence>
<reference evidence="13 14" key="1">
    <citation type="submission" date="2014-02" db="EMBL/GenBank/DDBJ databases">
        <title>Transposable element dynamics among asymbiotic and ectomycorrhizal Amanita fungi.</title>
        <authorList>
            <consortium name="DOE Joint Genome Institute"/>
            <person name="Hess J."/>
            <person name="Skrede I."/>
            <person name="Wolfe B."/>
            <person name="LaButti K."/>
            <person name="Ohm R.A."/>
            <person name="Grigoriev I.V."/>
            <person name="Pringle A."/>
        </authorList>
    </citation>
    <scope>NUCLEOTIDE SEQUENCE [LARGE SCALE GENOMIC DNA]</scope>
    <source>
        <strain evidence="13 14">SKay4041</strain>
    </source>
</reference>
<evidence type="ECO:0000256" key="6">
    <source>
        <dbReference type="ARBA" id="ARBA00023098"/>
    </source>
</evidence>
<dbReference type="EMBL" id="KZ302065">
    <property type="protein sequence ID" value="PFH48385.1"/>
    <property type="molecule type" value="Genomic_DNA"/>
</dbReference>
<dbReference type="CDD" id="cd09135">
    <property type="entry name" value="PLDc_PGS1_euk_1"/>
    <property type="match status" value="1"/>
</dbReference>
<keyword evidence="7 10" id="KW-0594">Phospholipid biosynthesis</keyword>
<evidence type="ECO:0000256" key="3">
    <source>
        <dbReference type="ARBA" id="ARBA00022516"/>
    </source>
</evidence>
<dbReference type="SMART" id="SM00155">
    <property type="entry name" value="PLDc"/>
    <property type="match status" value="2"/>
</dbReference>
<keyword evidence="14" id="KW-1185">Reference proteome</keyword>
<evidence type="ECO:0000256" key="8">
    <source>
        <dbReference type="ARBA" id="ARBA00023264"/>
    </source>
</evidence>
<dbReference type="UniPathway" id="UPA00084">
    <property type="reaction ID" value="UER00503"/>
</dbReference>
<dbReference type="GO" id="GO:0005524">
    <property type="term" value="F:ATP binding"/>
    <property type="evidence" value="ECO:0007669"/>
    <property type="project" value="UniProtKB-KW"/>
</dbReference>
<keyword evidence="3 10" id="KW-0444">Lipid biosynthesis</keyword>
<dbReference type="Proteomes" id="UP000242287">
    <property type="component" value="Unassembled WGS sequence"/>
</dbReference>
<evidence type="ECO:0000313" key="13">
    <source>
        <dbReference type="EMBL" id="PFH48385.1"/>
    </source>
</evidence>
<dbReference type="PANTHER" id="PTHR12586">
    <property type="entry name" value="CDP-DIACYLGLYCEROL--SERINE O-PHOSPHATIDYLTRANSFERASE"/>
    <property type="match status" value="1"/>
</dbReference>
<comment type="catalytic activity">
    <reaction evidence="9 10">
        <text>a CDP-1,2-diacyl-sn-glycerol + sn-glycerol 3-phosphate = a 1,2-diacyl-sn-glycero-3-phospho-(1'-sn-glycero-3'-phosphate) + CMP + H(+)</text>
        <dbReference type="Rhea" id="RHEA:12593"/>
        <dbReference type="ChEBI" id="CHEBI:15378"/>
        <dbReference type="ChEBI" id="CHEBI:57597"/>
        <dbReference type="ChEBI" id="CHEBI:58332"/>
        <dbReference type="ChEBI" id="CHEBI:60110"/>
        <dbReference type="ChEBI" id="CHEBI:60377"/>
        <dbReference type="EC" id="2.7.8.5"/>
    </reaction>
</comment>
<dbReference type="Pfam" id="PF13091">
    <property type="entry name" value="PLDc_2"/>
    <property type="match status" value="1"/>
</dbReference>
<keyword evidence="10" id="KW-0067">ATP-binding</keyword>
<comment type="pathway">
    <text evidence="1 10">Phospholipid metabolism; phosphatidylglycerol biosynthesis; phosphatidylglycerol from CDP-diacylglycerol: step 1/2.</text>
</comment>
<keyword evidence="4 10" id="KW-0808">Transferase</keyword>
<comment type="subcellular location">
    <subcellularLocation>
        <location evidence="10">Mitochondrion</location>
    </subcellularLocation>
</comment>
<dbReference type="Gene3D" id="3.30.870.10">
    <property type="entry name" value="Endonuclease Chain A"/>
    <property type="match status" value="2"/>
</dbReference>